<keyword evidence="2" id="KW-1185">Reference proteome</keyword>
<dbReference type="AlphaFoldDB" id="A0A392V4W0"/>
<sequence length="33" mass="3836">MLDVARAGWKECLAQELVDERDEFEEPELVEEG</sequence>
<feature type="non-terminal residue" evidence="1">
    <location>
        <position position="33"/>
    </location>
</feature>
<evidence type="ECO:0000313" key="1">
    <source>
        <dbReference type="EMBL" id="MCI82299.1"/>
    </source>
</evidence>
<proteinExistence type="predicted"/>
<accession>A0A392V4W0</accession>
<protein>
    <submittedName>
        <fullName evidence="1">Uncharacterized protein</fullName>
    </submittedName>
</protein>
<dbReference type="Proteomes" id="UP000265520">
    <property type="component" value="Unassembled WGS sequence"/>
</dbReference>
<comment type="caution">
    <text evidence="1">The sequence shown here is derived from an EMBL/GenBank/DDBJ whole genome shotgun (WGS) entry which is preliminary data.</text>
</comment>
<dbReference type="EMBL" id="LXQA011040041">
    <property type="protein sequence ID" value="MCI82299.1"/>
    <property type="molecule type" value="Genomic_DNA"/>
</dbReference>
<name>A0A392V4W0_9FABA</name>
<organism evidence="1 2">
    <name type="scientific">Trifolium medium</name>
    <dbReference type="NCBI Taxonomy" id="97028"/>
    <lineage>
        <taxon>Eukaryota</taxon>
        <taxon>Viridiplantae</taxon>
        <taxon>Streptophyta</taxon>
        <taxon>Embryophyta</taxon>
        <taxon>Tracheophyta</taxon>
        <taxon>Spermatophyta</taxon>
        <taxon>Magnoliopsida</taxon>
        <taxon>eudicotyledons</taxon>
        <taxon>Gunneridae</taxon>
        <taxon>Pentapetalae</taxon>
        <taxon>rosids</taxon>
        <taxon>fabids</taxon>
        <taxon>Fabales</taxon>
        <taxon>Fabaceae</taxon>
        <taxon>Papilionoideae</taxon>
        <taxon>50 kb inversion clade</taxon>
        <taxon>NPAAA clade</taxon>
        <taxon>Hologalegina</taxon>
        <taxon>IRL clade</taxon>
        <taxon>Trifolieae</taxon>
        <taxon>Trifolium</taxon>
    </lineage>
</organism>
<evidence type="ECO:0000313" key="2">
    <source>
        <dbReference type="Proteomes" id="UP000265520"/>
    </source>
</evidence>
<reference evidence="1 2" key="1">
    <citation type="journal article" date="2018" name="Front. Plant Sci.">
        <title>Red Clover (Trifolium pratense) and Zigzag Clover (T. medium) - A Picture of Genomic Similarities and Differences.</title>
        <authorList>
            <person name="Dluhosova J."/>
            <person name="Istvanek J."/>
            <person name="Nedelnik J."/>
            <person name="Repkova J."/>
        </authorList>
    </citation>
    <scope>NUCLEOTIDE SEQUENCE [LARGE SCALE GENOMIC DNA]</scope>
    <source>
        <strain evidence="2">cv. 10/8</strain>
        <tissue evidence="1">Leaf</tissue>
    </source>
</reference>